<protein>
    <submittedName>
        <fullName evidence="1">Uncharacterized protein</fullName>
    </submittedName>
</protein>
<proteinExistence type="predicted"/>
<reference evidence="1" key="1">
    <citation type="submission" date="2020-04" db="EMBL/GenBank/DDBJ databases">
        <authorList>
            <person name="Chiriac C."/>
            <person name="Salcher M."/>
            <person name="Ghai R."/>
            <person name="Kavagutti S V."/>
        </authorList>
    </citation>
    <scope>NUCLEOTIDE SEQUENCE</scope>
</reference>
<accession>A0A6J5NBH4</accession>
<organism evidence="1">
    <name type="scientific">uncultured Caudovirales phage</name>
    <dbReference type="NCBI Taxonomy" id="2100421"/>
    <lineage>
        <taxon>Viruses</taxon>
        <taxon>Duplodnaviria</taxon>
        <taxon>Heunggongvirae</taxon>
        <taxon>Uroviricota</taxon>
        <taxon>Caudoviricetes</taxon>
        <taxon>Peduoviridae</taxon>
        <taxon>Maltschvirus</taxon>
        <taxon>Maltschvirus maltsch</taxon>
    </lineage>
</organism>
<name>A0A6J5NBH4_9CAUD</name>
<evidence type="ECO:0000313" key="1">
    <source>
        <dbReference type="EMBL" id="CAB4155972.1"/>
    </source>
</evidence>
<gene>
    <name evidence="1" type="ORF">UFOVP661_27</name>
</gene>
<sequence length="73" mass="8771">MQLEFNFFTPYHSILDMVTDRYSEEPCCDHPDLWSLFCYMSDRYPYGSSVSVWTVRDVADWANFKIRQMQGDK</sequence>
<dbReference type="EMBL" id="LR796642">
    <property type="protein sequence ID" value="CAB4155972.1"/>
    <property type="molecule type" value="Genomic_DNA"/>
</dbReference>